<dbReference type="GO" id="GO:0005886">
    <property type="term" value="C:plasma membrane"/>
    <property type="evidence" value="ECO:0007669"/>
    <property type="project" value="TreeGrafter"/>
</dbReference>
<proteinExistence type="inferred from homology"/>
<feature type="transmembrane region" description="Helical" evidence="8">
    <location>
        <begin position="455"/>
        <end position="475"/>
    </location>
</feature>
<dbReference type="SUPFAM" id="SSF161070">
    <property type="entry name" value="SNF-like"/>
    <property type="match status" value="3"/>
</dbReference>
<evidence type="ECO:0000256" key="3">
    <source>
        <dbReference type="ARBA" id="ARBA00022692"/>
    </source>
</evidence>
<feature type="transmembrane region" description="Helical" evidence="8">
    <location>
        <begin position="644"/>
        <end position="665"/>
    </location>
</feature>
<evidence type="ECO:0000313" key="10">
    <source>
        <dbReference type="Proteomes" id="UP001177744"/>
    </source>
</evidence>
<dbReference type="GO" id="GO:0006865">
    <property type="term" value="P:amino acid transport"/>
    <property type="evidence" value="ECO:0007669"/>
    <property type="project" value="TreeGrafter"/>
</dbReference>
<feature type="transmembrane region" description="Helical" evidence="8">
    <location>
        <begin position="1033"/>
        <end position="1052"/>
    </location>
</feature>
<dbReference type="GO" id="GO:0015293">
    <property type="term" value="F:symporter activity"/>
    <property type="evidence" value="ECO:0007669"/>
    <property type="project" value="UniProtKB-KW"/>
</dbReference>
<feature type="transmembrane region" description="Helical" evidence="8">
    <location>
        <begin position="721"/>
        <end position="751"/>
    </location>
</feature>
<evidence type="ECO:0000256" key="5">
    <source>
        <dbReference type="ARBA" id="ARBA00023136"/>
    </source>
</evidence>
<accession>A0AA40HFS4</accession>
<dbReference type="EMBL" id="JAULJE010000021">
    <property type="protein sequence ID" value="KAK1329960.1"/>
    <property type="molecule type" value="Genomic_DNA"/>
</dbReference>
<feature type="transmembrane region" description="Helical" evidence="8">
    <location>
        <begin position="131"/>
        <end position="154"/>
    </location>
</feature>
<keyword evidence="5 8" id="KW-0472">Membrane</keyword>
<feature type="transmembrane region" description="Helical" evidence="8">
    <location>
        <begin position="539"/>
        <end position="562"/>
    </location>
</feature>
<evidence type="ECO:0000256" key="1">
    <source>
        <dbReference type="ARBA" id="ARBA00004141"/>
    </source>
</evidence>
<organism evidence="9 10">
    <name type="scientific">Cnephaeus nilssonii</name>
    <name type="common">Northern bat</name>
    <name type="synonym">Eptesicus nilssonii</name>
    <dbReference type="NCBI Taxonomy" id="3371016"/>
    <lineage>
        <taxon>Eukaryota</taxon>
        <taxon>Metazoa</taxon>
        <taxon>Chordata</taxon>
        <taxon>Craniata</taxon>
        <taxon>Vertebrata</taxon>
        <taxon>Euteleostomi</taxon>
        <taxon>Mammalia</taxon>
        <taxon>Eutheria</taxon>
        <taxon>Laurasiatheria</taxon>
        <taxon>Chiroptera</taxon>
        <taxon>Yangochiroptera</taxon>
        <taxon>Vespertilionidae</taxon>
        <taxon>Cnephaeus</taxon>
    </lineage>
</organism>
<dbReference type="AlphaFoldDB" id="A0AA40HFS4"/>
<keyword evidence="4 8" id="KW-1133">Transmembrane helix</keyword>
<keyword evidence="10" id="KW-1185">Reference proteome</keyword>
<feature type="transmembrane region" description="Helical" evidence="8">
    <location>
        <begin position="910"/>
        <end position="934"/>
    </location>
</feature>
<comment type="similarity">
    <text evidence="6">Belongs to the sodium:neurotransmitter symporter (SNF) (TC 2.A.22) family.</text>
</comment>
<feature type="transmembrane region" description="Helical" evidence="8">
    <location>
        <begin position="615"/>
        <end position="638"/>
    </location>
</feature>
<reference evidence="9" key="1">
    <citation type="submission" date="2023-06" db="EMBL/GenBank/DDBJ databases">
        <title>Reference genome for the Northern bat (Eptesicus nilssonii), a most northern bat species.</title>
        <authorList>
            <person name="Laine V.N."/>
            <person name="Pulliainen A.T."/>
            <person name="Lilley T.M."/>
        </authorList>
    </citation>
    <scope>NUCLEOTIDE SEQUENCE</scope>
    <source>
        <strain evidence="9">BLF_Eptnil</strain>
        <tissue evidence="9">Kidney</tissue>
    </source>
</reference>
<dbReference type="Pfam" id="PF00209">
    <property type="entry name" value="SNF"/>
    <property type="match status" value="4"/>
</dbReference>
<feature type="transmembrane region" description="Helical" evidence="8">
    <location>
        <begin position="42"/>
        <end position="69"/>
    </location>
</feature>
<sequence length="1186" mass="132946">MSYTYPRWFGNLPERAKIVALPYLSNCDLSEQLKEVMEGPGVAFVVFTEIVAVFSGSTFWAIIIFLFLVTTGLSTMQGILQGIITPLQDTFSFLRRHTTLLTVGVCTSMSLGSFFFVQPSGSYYVNLLDDYWASLPLFSILILENVSMAWIYGARRFHADLIIILGRPISSVYRLLWCFVSPFVLLILFLIILIHLYVRPITYMAWNSSISNEVLQSYPPWGKVLLTLLTVFTILPIPVYSLYILLNKISPDSMMHHRDTDFFKDDVKEEKQKTRPRLPVGQSLKKMNKNRRLFPPPAPFTSGPRLPSPPPPISLPTNLGTQTPESGRGGEGGERPRGSRSPAANPPPVLGSPSSRKWRMERPWSPRLPGRSQWTCPKKAMVALEDKEPEAHKQSQTLSSPPLRLSGKILTKTQNFVVQNKRTENILLQIAFSIGLGSMWRFPYLCHRNGGGDFILIYFFLLFLLGIPLLYMEMVMGQWLRMDSIRIWKHLVPLMGGLGYASILVNEGLGQEASSLPPPHIVVSKSPVSALFTPQAHYVHPQVCIMVSVYNSIIITWCFCFLSNSFYHPLPWTHCPLFNNNVTGLSCLRTVSHQYFWYEAALNATVNIEEGGQHLVLNLTLGTLATWCLLFVIIITGLKLSMPLLIITIFLPCFFFLALLIRCLFLEGAATSLKHLVTSERSSWASWDLWHQAGGHVLYSLGLGMGTTINISSYKAGSNNYVLAVLCVAVVNLVISLVATSIIFTVLGFWISTSGHACVKKSVLWVLDMIKRGVLPQNVSPPPGILTPLDYLKWIDSLPEHLQYQIMHASPSCSIEALSKEFMQGPGLAFPAFSQAVSLLPGAPFWAFVFFLTLFMMQLTTLVKIVESIVFPLHNAIWFIRKQPMVLPGLALTPDPALPIDLNVAKPASALVVVCLGGFLGSLVFTSRAGSYIMSLFDEALVPLTLFIIVVFQNGTLAWVYGANRFREEMYSELGRLLWSSCPFLWCYVTMPGLLVLLTICLLHLYNKAPPYYIAWNSSIGQEIEQPYLQSTLGWITFLGIVVLLPIPIYPLQHWWFLQDHIASDPFEKLLSKKATVVPLKPSDWPKYHSAKPTFQERKSENSLMMMRSSVPLFREPNEDPEWREEMPFSRQTESYSGFSLPFVSSLPSAVSMSLPASRQASALSVAADGERRRTKADSVPKKAGP</sequence>
<keyword evidence="3 6" id="KW-0812">Transmembrane</keyword>
<dbReference type="PRINTS" id="PR00176">
    <property type="entry name" value="NANEUSMPORT"/>
</dbReference>
<feature type="region of interest" description="Disordered" evidence="7">
    <location>
        <begin position="1158"/>
        <end position="1186"/>
    </location>
</feature>
<keyword evidence="6" id="KW-0769">Symport</keyword>
<comment type="caution">
    <text evidence="9">The sequence shown here is derived from an EMBL/GenBank/DDBJ whole genome shotgun (WGS) entry which is preliminary data.</text>
</comment>
<evidence type="ECO:0000256" key="2">
    <source>
        <dbReference type="ARBA" id="ARBA00022448"/>
    </source>
</evidence>
<keyword evidence="2 6" id="KW-0813">Transport</keyword>
<evidence type="ECO:0000256" key="8">
    <source>
        <dbReference type="SAM" id="Phobius"/>
    </source>
</evidence>
<dbReference type="PROSITE" id="PS00610">
    <property type="entry name" value="NA_NEUROTRAN_SYMP_1"/>
    <property type="match status" value="1"/>
</dbReference>
<evidence type="ECO:0000256" key="4">
    <source>
        <dbReference type="ARBA" id="ARBA00022989"/>
    </source>
</evidence>
<dbReference type="PANTHER" id="PTHR11616:SF233">
    <property type="entry name" value="TRANSPORTER"/>
    <property type="match status" value="1"/>
</dbReference>
<evidence type="ECO:0000256" key="6">
    <source>
        <dbReference type="RuleBase" id="RU003732"/>
    </source>
</evidence>
<feature type="transmembrane region" description="Helical" evidence="8">
    <location>
        <begin position="224"/>
        <end position="246"/>
    </location>
</feature>
<feature type="transmembrane region" description="Helical" evidence="8">
    <location>
        <begin position="940"/>
        <end position="963"/>
    </location>
</feature>
<dbReference type="PANTHER" id="PTHR11616">
    <property type="entry name" value="SODIUM/CHLORIDE DEPENDENT TRANSPORTER"/>
    <property type="match status" value="1"/>
</dbReference>
<comment type="subcellular location">
    <subcellularLocation>
        <location evidence="1">Membrane</location>
        <topology evidence="1">Multi-pass membrane protein</topology>
    </subcellularLocation>
</comment>
<feature type="transmembrane region" description="Helical" evidence="8">
    <location>
        <begin position="426"/>
        <end position="443"/>
    </location>
</feature>
<protein>
    <recommendedName>
        <fullName evidence="6">Transporter</fullName>
    </recommendedName>
</protein>
<feature type="compositionally biased region" description="Basic and acidic residues" evidence="7">
    <location>
        <begin position="1169"/>
        <end position="1186"/>
    </location>
</feature>
<dbReference type="PROSITE" id="PS50267">
    <property type="entry name" value="NA_NEUROTRAN_SYMP_3"/>
    <property type="match status" value="2"/>
</dbReference>
<feature type="transmembrane region" description="Helical" evidence="8">
    <location>
        <begin position="984"/>
        <end position="1006"/>
    </location>
</feature>
<dbReference type="Proteomes" id="UP001177744">
    <property type="component" value="Unassembled WGS sequence"/>
</dbReference>
<evidence type="ECO:0000313" key="9">
    <source>
        <dbReference type="EMBL" id="KAK1329960.1"/>
    </source>
</evidence>
<gene>
    <name evidence="9" type="ORF">QTO34_010144</name>
</gene>
<evidence type="ECO:0000256" key="7">
    <source>
        <dbReference type="SAM" id="MobiDB-lite"/>
    </source>
</evidence>
<feature type="transmembrane region" description="Helical" evidence="8">
    <location>
        <begin position="175"/>
        <end position="198"/>
    </location>
</feature>
<dbReference type="InterPro" id="IPR037272">
    <property type="entry name" value="SNS_sf"/>
</dbReference>
<feature type="transmembrane region" description="Helical" evidence="8">
    <location>
        <begin position="100"/>
        <end position="119"/>
    </location>
</feature>
<dbReference type="GO" id="GO:0035725">
    <property type="term" value="P:sodium ion transmembrane transport"/>
    <property type="evidence" value="ECO:0007669"/>
    <property type="project" value="TreeGrafter"/>
</dbReference>
<feature type="region of interest" description="Disordered" evidence="7">
    <location>
        <begin position="266"/>
        <end position="376"/>
    </location>
</feature>
<name>A0AA40HFS4_CNENI</name>
<dbReference type="InterPro" id="IPR000175">
    <property type="entry name" value="Na/ntran_symport"/>
</dbReference>